<reference evidence="2" key="1">
    <citation type="journal article" date="2015" name="Nature">
        <title>Complex archaea that bridge the gap between prokaryotes and eukaryotes.</title>
        <authorList>
            <person name="Spang A."/>
            <person name="Saw J.H."/>
            <person name="Jorgensen S.L."/>
            <person name="Zaremba-Niedzwiedzka K."/>
            <person name="Martijn J."/>
            <person name="Lind A.E."/>
            <person name="van Eijk R."/>
            <person name="Schleper C."/>
            <person name="Guy L."/>
            <person name="Ettema T.J."/>
        </authorList>
    </citation>
    <scope>NUCLEOTIDE SEQUENCE</scope>
</reference>
<dbReference type="AlphaFoldDB" id="A0A0F9MP11"/>
<sequence length="118" mass="13673">MRKALIIDYFCDAENCSVRTRVWEENGRWCGYDLLSQKVLLRECGLPLPPTWTTIGDQHFCPHHNIFIHGEVPVGENVEIVRTGGLYEPVKEREEEILGELKKAEERDKLQYSANLVM</sequence>
<accession>A0A0F9MP11</accession>
<dbReference type="EMBL" id="LAZR01019346">
    <property type="protein sequence ID" value="KKL92876.1"/>
    <property type="molecule type" value="Genomic_DNA"/>
</dbReference>
<organism evidence="2">
    <name type="scientific">marine sediment metagenome</name>
    <dbReference type="NCBI Taxonomy" id="412755"/>
    <lineage>
        <taxon>unclassified sequences</taxon>
        <taxon>metagenomes</taxon>
        <taxon>ecological metagenomes</taxon>
    </lineage>
</organism>
<evidence type="ECO:0000313" key="1">
    <source>
        <dbReference type="EMBL" id="KKL92876.1"/>
    </source>
</evidence>
<proteinExistence type="predicted"/>
<name>A0A0F9MP11_9ZZZZ</name>
<dbReference type="EMBL" id="LAZR01004387">
    <property type="protein sequence ID" value="KKN09050.1"/>
    <property type="molecule type" value="Genomic_DNA"/>
</dbReference>
<comment type="caution">
    <text evidence="2">The sequence shown here is derived from an EMBL/GenBank/DDBJ whole genome shotgun (WGS) entry which is preliminary data.</text>
</comment>
<evidence type="ECO:0000313" key="2">
    <source>
        <dbReference type="EMBL" id="KKN09050.1"/>
    </source>
</evidence>
<gene>
    <name evidence="2" type="ORF">LCGC14_1050370</name>
    <name evidence="1" type="ORF">LCGC14_1880250</name>
</gene>
<protein>
    <submittedName>
        <fullName evidence="2">Uncharacterized protein</fullName>
    </submittedName>
</protein>